<feature type="transmembrane region" description="Helical" evidence="7">
    <location>
        <begin position="371"/>
        <end position="393"/>
    </location>
</feature>
<evidence type="ECO:0000256" key="4">
    <source>
        <dbReference type="ARBA" id="ARBA00022989"/>
    </source>
</evidence>
<dbReference type="PANTHER" id="PTHR30287:SF1">
    <property type="entry name" value="INNER MEMBRANE PROTEIN"/>
    <property type="match status" value="1"/>
</dbReference>
<comment type="subcellular location">
    <subcellularLocation>
        <location evidence="1">Cell membrane</location>
        <topology evidence="1">Multi-pass membrane protein</topology>
    </subcellularLocation>
</comment>
<feature type="transmembrane region" description="Helical" evidence="7">
    <location>
        <begin position="772"/>
        <end position="791"/>
    </location>
</feature>
<evidence type="ECO:0000313" key="9">
    <source>
        <dbReference type="EMBL" id="MBP1046080.1"/>
    </source>
</evidence>
<feature type="domain" description="ABC3 transporter permease C-terminal" evidence="8">
    <location>
        <begin position="775"/>
        <end position="891"/>
    </location>
</feature>
<comment type="caution">
    <text evidence="9">The sequence shown here is derived from an EMBL/GenBank/DDBJ whole genome shotgun (WGS) entry which is preliminary data.</text>
</comment>
<feature type="coiled-coil region" evidence="6">
    <location>
        <begin position="264"/>
        <end position="348"/>
    </location>
</feature>
<sequence>MKNKTYLKASFREIWQSRGRFIAIILIILLGTLLFVGVKTTGPVLNTSGSDYLEKQNLSDLQVISTGGLTEVDESLLKEIPNVEVESGYQFYYADEEKGEVVQVFSYDDAQKQNQLVVEKGYLPKADNELVLDAAAEKLGYQIGDTFTLDDSDQLDKKEYEIVGFVNSPLFISNKDRGMTNVGDGNVDYFAYVPVKNFTSDIFGVLYVTFDNVKGLNTYGSEYKDLMQKNQELVEEKFVDRPKQRLAELRSMIEDEIAPAKKEIADGQTQISEAKEQLTAAQEELDANRQLLAQLPEAQAAAASAQLDEVQKELDENKQTLTEQETKLEDAETEVSDAEKEMADLKMPTYLFNQRTENIGFQDYGDLSDRIAAIANVFPVFFFFIAALITFTTMTRMVEENRKEIGTLKALGYSRVEISQKYVIYAVLAAVIGVALGVVIGTNTIPRIVFELSSDQYNFQKVSVFYEWGPIIQAGVAFLFATLGSVIIVLIKELTEKPSTLLQPKAPKPGKRIFLEYITPLWSRMSFNQKVSYRNLFRYKSRMIMAIIGIAGCTGLMVAGFGIKNSLEAVTDKQFGPIIDYQAVVTLDDGSFDQTEEILEKNSQINSTLPVINEVLELKKAGQATQSVTMTVPKDVKDFSSYLHLSSLDGKSIDLTNDGAVISEKLADLFDIQVGDELTFYDEDQNEVKMKVQEIAQNYLGHFVYITAEYYEKVTGKEYQNNSFLLKTATMTTKEENSLAEQLLATDEVKNTSFLSSQIETQKGMINNLDPVVLIFVVLSGLLAFVVLYNLTNINISERVRELSTIKVLGFFDKEVTMYIIRENIIFTLLGIVVGYGIGYVLTGFIVRQASMESIIFPLVIHWPAYVISAVLTITFTIIVMIVTHFKLKHIDMIDSLKANE</sequence>
<keyword evidence="10" id="KW-1185">Reference proteome</keyword>
<feature type="transmembrane region" description="Helical" evidence="7">
    <location>
        <begin position="470"/>
        <end position="491"/>
    </location>
</feature>
<dbReference type="Pfam" id="PF02687">
    <property type="entry name" value="FtsX"/>
    <property type="match status" value="2"/>
</dbReference>
<dbReference type="EMBL" id="JAEDXU010000003">
    <property type="protein sequence ID" value="MBP1046080.1"/>
    <property type="molecule type" value="Genomic_DNA"/>
</dbReference>
<evidence type="ECO:0000313" key="10">
    <source>
        <dbReference type="Proteomes" id="UP000673375"/>
    </source>
</evidence>
<evidence type="ECO:0000259" key="8">
    <source>
        <dbReference type="Pfam" id="PF02687"/>
    </source>
</evidence>
<evidence type="ECO:0000256" key="1">
    <source>
        <dbReference type="ARBA" id="ARBA00004651"/>
    </source>
</evidence>
<protein>
    <submittedName>
        <fullName evidence="9">FtsX-like permease family protein</fullName>
    </submittedName>
</protein>
<keyword evidence="5 7" id="KW-0472">Membrane</keyword>
<name>A0ABS4CHH6_9ENTE</name>
<feature type="transmembrane region" description="Helical" evidence="7">
    <location>
        <begin position="21"/>
        <end position="38"/>
    </location>
</feature>
<keyword evidence="2" id="KW-1003">Cell membrane</keyword>
<evidence type="ECO:0000256" key="3">
    <source>
        <dbReference type="ARBA" id="ARBA00022692"/>
    </source>
</evidence>
<dbReference type="Proteomes" id="UP000673375">
    <property type="component" value="Unassembled WGS sequence"/>
</dbReference>
<evidence type="ECO:0000256" key="7">
    <source>
        <dbReference type="SAM" id="Phobius"/>
    </source>
</evidence>
<keyword evidence="3 7" id="KW-0812">Transmembrane</keyword>
<proteinExistence type="predicted"/>
<keyword evidence="4 7" id="KW-1133">Transmembrane helix</keyword>
<evidence type="ECO:0000256" key="2">
    <source>
        <dbReference type="ARBA" id="ARBA00022475"/>
    </source>
</evidence>
<evidence type="ECO:0000256" key="6">
    <source>
        <dbReference type="SAM" id="Coils"/>
    </source>
</evidence>
<dbReference type="InterPro" id="IPR003838">
    <property type="entry name" value="ABC3_permease_C"/>
</dbReference>
<evidence type="ECO:0000256" key="5">
    <source>
        <dbReference type="ARBA" id="ARBA00023136"/>
    </source>
</evidence>
<accession>A0ABS4CHH6</accession>
<feature type="transmembrane region" description="Helical" evidence="7">
    <location>
        <begin position="863"/>
        <end position="883"/>
    </location>
</feature>
<feature type="transmembrane region" description="Helical" evidence="7">
    <location>
        <begin position="824"/>
        <end position="843"/>
    </location>
</feature>
<dbReference type="InterPro" id="IPR038766">
    <property type="entry name" value="Membrane_comp_ABC_pdt"/>
</dbReference>
<gene>
    <name evidence="9" type="ORF">I6N96_07275</name>
</gene>
<dbReference type="PANTHER" id="PTHR30287">
    <property type="entry name" value="MEMBRANE COMPONENT OF PREDICTED ABC SUPERFAMILY METABOLITE UPTAKE TRANSPORTER"/>
    <property type="match status" value="1"/>
</dbReference>
<dbReference type="RefSeq" id="WP_209556903.1">
    <property type="nucleotide sequence ID" value="NZ_JAEDXU010000003.1"/>
</dbReference>
<reference evidence="9 10" key="1">
    <citation type="submission" date="2020-12" db="EMBL/GenBank/DDBJ databases">
        <title>Vagococcus allomyrinae sp. nov. and Enterococcus lavae sp. nov., isolated from the larvae of Allomyrina dichotoma.</title>
        <authorList>
            <person name="Lee S.D."/>
        </authorList>
    </citation>
    <scope>NUCLEOTIDE SEQUENCE [LARGE SCALE GENOMIC DNA]</scope>
    <source>
        <strain evidence="9 10">BWM-S5</strain>
    </source>
</reference>
<feature type="transmembrane region" description="Helical" evidence="7">
    <location>
        <begin position="422"/>
        <end position="450"/>
    </location>
</feature>
<feature type="domain" description="ABC3 transporter permease C-terminal" evidence="8">
    <location>
        <begin position="376"/>
        <end position="492"/>
    </location>
</feature>
<keyword evidence="6" id="KW-0175">Coiled coil</keyword>
<organism evidence="9 10">
    <name type="scientific">Enterococcus larvae</name>
    <dbReference type="NCBI Taxonomy" id="2794352"/>
    <lineage>
        <taxon>Bacteria</taxon>
        <taxon>Bacillati</taxon>
        <taxon>Bacillota</taxon>
        <taxon>Bacilli</taxon>
        <taxon>Lactobacillales</taxon>
        <taxon>Enterococcaceae</taxon>
        <taxon>Enterococcus</taxon>
    </lineage>
</organism>
<feature type="transmembrane region" description="Helical" evidence="7">
    <location>
        <begin position="543"/>
        <end position="563"/>
    </location>
</feature>